<dbReference type="GO" id="GO:0016020">
    <property type="term" value="C:membrane"/>
    <property type="evidence" value="ECO:0007669"/>
    <property type="project" value="InterPro"/>
</dbReference>
<reference evidence="3" key="1">
    <citation type="submission" date="2019-08" db="EMBL/GenBank/DDBJ databases">
        <authorList>
            <person name="Kucharzyk K."/>
            <person name="Murdoch R.W."/>
            <person name="Higgins S."/>
            <person name="Loffler F."/>
        </authorList>
    </citation>
    <scope>NUCLEOTIDE SEQUENCE</scope>
</reference>
<dbReference type="PANTHER" id="PTHR22550:SF5">
    <property type="entry name" value="LEUCINE ZIPPER PROTEIN 4"/>
    <property type="match status" value="1"/>
</dbReference>
<proteinExistence type="predicted"/>
<dbReference type="AlphaFoldDB" id="A0A645GAE2"/>
<feature type="transmembrane region" description="Helical" evidence="2">
    <location>
        <begin position="46"/>
        <end position="65"/>
    </location>
</feature>
<keyword evidence="2" id="KW-0812">Transmembrane</keyword>
<dbReference type="GO" id="GO:0009847">
    <property type="term" value="P:spore germination"/>
    <property type="evidence" value="ECO:0007669"/>
    <property type="project" value="InterPro"/>
</dbReference>
<organism evidence="3">
    <name type="scientific">bioreactor metagenome</name>
    <dbReference type="NCBI Taxonomy" id="1076179"/>
    <lineage>
        <taxon>unclassified sequences</taxon>
        <taxon>metagenomes</taxon>
        <taxon>ecological metagenomes</taxon>
    </lineage>
</organism>
<sequence length="180" mass="19539">MLPTTLAISIAELRARTPFPSFLEAVLMESLLEIFQEAIIRLPKKIAGAAGVVGALVIGTTVVEAGLVNPLLVVVVATTAIASFTMPNYGYAMALRFLRVPMLFLASILGMYGVMLGYLAITVHMCSLKSFGESYLGSILDISLLSDWKDMLIRLPLRSLESRPEQYGAQEKKRTGDENG</sequence>
<protein>
    <submittedName>
        <fullName evidence="3">Spore germination protein B1</fullName>
    </submittedName>
</protein>
<dbReference type="EMBL" id="VSSQ01072495">
    <property type="protein sequence ID" value="MPN23871.1"/>
    <property type="molecule type" value="Genomic_DNA"/>
</dbReference>
<name>A0A645GAE2_9ZZZZ</name>
<dbReference type="Pfam" id="PF03323">
    <property type="entry name" value="GerA"/>
    <property type="match status" value="1"/>
</dbReference>
<evidence type="ECO:0000256" key="2">
    <source>
        <dbReference type="SAM" id="Phobius"/>
    </source>
</evidence>
<feature type="transmembrane region" description="Helical" evidence="2">
    <location>
        <begin position="103"/>
        <end position="121"/>
    </location>
</feature>
<feature type="transmembrane region" description="Helical" evidence="2">
    <location>
        <begin position="71"/>
        <end position="91"/>
    </location>
</feature>
<dbReference type="InterPro" id="IPR004995">
    <property type="entry name" value="Spore_Ger"/>
</dbReference>
<comment type="caution">
    <text evidence="3">The sequence shown here is derived from an EMBL/GenBank/DDBJ whole genome shotgun (WGS) entry which is preliminary data.</text>
</comment>
<accession>A0A645GAE2</accession>
<keyword evidence="2" id="KW-1133">Transmembrane helix</keyword>
<evidence type="ECO:0000313" key="3">
    <source>
        <dbReference type="EMBL" id="MPN23871.1"/>
    </source>
</evidence>
<gene>
    <name evidence="3" type="primary">gerBA_19</name>
    <name evidence="3" type="ORF">SDC9_171264</name>
</gene>
<evidence type="ECO:0000256" key="1">
    <source>
        <dbReference type="ARBA" id="ARBA00023136"/>
    </source>
</evidence>
<dbReference type="PANTHER" id="PTHR22550">
    <property type="entry name" value="SPORE GERMINATION PROTEIN"/>
    <property type="match status" value="1"/>
</dbReference>
<keyword evidence="1 2" id="KW-0472">Membrane</keyword>
<dbReference type="InterPro" id="IPR050768">
    <property type="entry name" value="UPF0353/GerABKA_families"/>
</dbReference>